<sequence length="674" mass="76579">MQILSSNSKSLSWETCDEVIYSLGDSMLITSNGLLEHLNQTRDMSDYLWYITSVKVSPSESFMNGVEWPTLSVESKGHVMHVFINGQLSGSTHGTRQNIKFTFTGKINLHAGTNRIALLASHWDCHLNNGARFETWNAGVLGPVVIHGIDQGHRDLTWQRWSYQVGLNGKAMNLVFPDGISSVEWTQTLLFAQKQQLLICCDQLGTSPEPFLLYLSFYNFLLVTSKLFFVENMVTARQQSRGARIRAKVEEFCIWYFGNQSLSLLTPILVPPTFYEMTYEEVLVAEDDHFQMVFFHYQLTSEVECQNGLRLLTEEAVTAEDEAAGVHLRKSRRKSEFGSLLQFVSSSLVAVKKYFDMSSMRSKPINPMSKFVVSSSSEETSSSGREDDYSGIEEIVDNIEVTVGVEIGGSSKVKRVIEEDDTTFKDKNDKWKREGTAKKFEADDVLKFYELKFAKGSNPKSLPDNTSFFDCVALEQIELKQVVSKLGIRRDKRVDSRVPKVHRAHEDRVMASEKKKAHLSVNDFTRLPLPQPENTNVKRSIYRLKKPTPETAPSTVVVAPEKEIGGKTVEKTIYDLERSFDRARDSVARIQHVELAEVQSQCEVLHVLNEKLNVNLNHQHEALKSVTDVKEKIEVIVTEERSIMARLAEQLEDKEAKLAIELRKMEGLKEVIRK</sequence>
<evidence type="ECO:0000256" key="3">
    <source>
        <dbReference type="SAM" id="Coils"/>
    </source>
</evidence>
<evidence type="ECO:0000256" key="1">
    <source>
        <dbReference type="ARBA" id="ARBA00022801"/>
    </source>
</evidence>
<dbReference type="OrthoDB" id="1657402at2759"/>
<dbReference type="GO" id="GO:0004553">
    <property type="term" value="F:hydrolase activity, hydrolyzing O-glycosyl compounds"/>
    <property type="evidence" value="ECO:0007669"/>
    <property type="project" value="InterPro"/>
</dbReference>
<dbReference type="Pfam" id="PF21467">
    <property type="entry name" value="BetaGal_gal-bd"/>
    <property type="match status" value="1"/>
</dbReference>
<dbReference type="InterPro" id="IPR001944">
    <property type="entry name" value="Glycoside_Hdrlase_35"/>
</dbReference>
<organism evidence="5 6">
    <name type="scientific">Kingdonia uniflora</name>
    <dbReference type="NCBI Taxonomy" id="39325"/>
    <lineage>
        <taxon>Eukaryota</taxon>
        <taxon>Viridiplantae</taxon>
        <taxon>Streptophyta</taxon>
        <taxon>Embryophyta</taxon>
        <taxon>Tracheophyta</taxon>
        <taxon>Spermatophyta</taxon>
        <taxon>Magnoliopsida</taxon>
        <taxon>Ranunculales</taxon>
        <taxon>Circaeasteraceae</taxon>
        <taxon>Kingdonia</taxon>
    </lineage>
</organism>
<evidence type="ECO:0000313" key="5">
    <source>
        <dbReference type="EMBL" id="KAF6153499.1"/>
    </source>
</evidence>
<evidence type="ECO:0000256" key="2">
    <source>
        <dbReference type="ARBA" id="ARBA00023295"/>
    </source>
</evidence>
<keyword evidence="3" id="KW-0175">Coiled coil</keyword>
<protein>
    <recommendedName>
        <fullName evidence="4">Beta-galactosidase galactose-binding domain-containing protein</fullName>
    </recommendedName>
</protein>
<keyword evidence="6" id="KW-1185">Reference proteome</keyword>
<comment type="caution">
    <text evidence="5">The sequence shown here is derived from an EMBL/GenBank/DDBJ whole genome shotgun (WGS) entry which is preliminary data.</text>
</comment>
<evidence type="ECO:0000313" key="6">
    <source>
        <dbReference type="Proteomes" id="UP000541444"/>
    </source>
</evidence>
<keyword evidence="2" id="KW-0326">Glycosidase</keyword>
<feature type="coiled-coil region" evidence="3">
    <location>
        <begin position="637"/>
        <end position="671"/>
    </location>
</feature>
<feature type="domain" description="Beta-galactosidase galactose-binding" evidence="4">
    <location>
        <begin position="47"/>
        <end position="114"/>
    </location>
</feature>
<dbReference type="InterPro" id="IPR008979">
    <property type="entry name" value="Galactose-bd-like_sf"/>
</dbReference>
<dbReference type="AlphaFoldDB" id="A0A7J7MEZ3"/>
<dbReference type="GO" id="GO:0005975">
    <property type="term" value="P:carbohydrate metabolic process"/>
    <property type="evidence" value="ECO:0007669"/>
    <property type="project" value="InterPro"/>
</dbReference>
<accession>A0A7J7MEZ3</accession>
<keyword evidence="1" id="KW-0378">Hydrolase</keyword>
<dbReference type="Gene3D" id="2.60.120.260">
    <property type="entry name" value="Galactose-binding domain-like"/>
    <property type="match status" value="1"/>
</dbReference>
<gene>
    <name evidence="5" type="ORF">GIB67_027366</name>
</gene>
<proteinExistence type="predicted"/>
<evidence type="ECO:0000259" key="4">
    <source>
        <dbReference type="Pfam" id="PF21467"/>
    </source>
</evidence>
<dbReference type="EMBL" id="JACGCM010001560">
    <property type="protein sequence ID" value="KAF6153499.1"/>
    <property type="molecule type" value="Genomic_DNA"/>
</dbReference>
<name>A0A7J7MEZ3_9MAGN</name>
<dbReference type="InterPro" id="IPR048913">
    <property type="entry name" value="BetaGal_gal-bd"/>
</dbReference>
<dbReference type="SUPFAM" id="SSF49785">
    <property type="entry name" value="Galactose-binding domain-like"/>
    <property type="match status" value="1"/>
</dbReference>
<reference evidence="5 6" key="1">
    <citation type="journal article" date="2020" name="IScience">
        <title>Genome Sequencing of the Endangered Kingdonia uniflora (Circaeasteraceae, Ranunculales) Reveals Potential Mechanisms of Evolutionary Specialization.</title>
        <authorList>
            <person name="Sun Y."/>
            <person name="Deng T."/>
            <person name="Zhang A."/>
            <person name="Moore M.J."/>
            <person name="Landis J.B."/>
            <person name="Lin N."/>
            <person name="Zhang H."/>
            <person name="Zhang X."/>
            <person name="Huang J."/>
            <person name="Zhang X."/>
            <person name="Sun H."/>
            <person name="Wang H."/>
        </authorList>
    </citation>
    <scope>NUCLEOTIDE SEQUENCE [LARGE SCALE GENOMIC DNA]</scope>
    <source>
        <strain evidence="5">TB1705</strain>
        <tissue evidence="5">Leaf</tissue>
    </source>
</reference>
<dbReference type="PANTHER" id="PTHR23421">
    <property type="entry name" value="BETA-GALACTOSIDASE RELATED"/>
    <property type="match status" value="1"/>
</dbReference>
<dbReference type="Proteomes" id="UP000541444">
    <property type="component" value="Unassembled WGS sequence"/>
</dbReference>